<proteinExistence type="predicted"/>
<organism evidence="2 3">
    <name type="scientific">Calocera cornea HHB12733</name>
    <dbReference type="NCBI Taxonomy" id="1353952"/>
    <lineage>
        <taxon>Eukaryota</taxon>
        <taxon>Fungi</taxon>
        <taxon>Dikarya</taxon>
        <taxon>Basidiomycota</taxon>
        <taxon>Agaricomycotina</taxon>
        <taxon>Dacrymycetes</taxon>
        <taxon>Dacrymycetales</taxon>
        <taxon>Dacrymycetaceae</taxon>
        <taxon>Calocera</taxon>
    </lineage>
</organism>
<dbReference type="Proteomes" id="UP000076842">
    <property type="component" value="Unassembled WGS sequence"/>
</dbReference>
<dbReference type="AlphaFoldDB" id="A0A165GIA8"/>
<dbReference type="EMBL" id="KV423955">
    <property type="protein sequence ID" value="KZT58105.1"/>
    <property type="molecule type" value="Genomic_DNA"/>
</dbReference>
<gene>
    <name evidence="2" type="ORF">CALCODRAFT_260340</name>
</gene>
<accession>A0A165GIA8</accession>
<feature type="region of interest" description="Disordered" evidence="1">
    <location>
        <begin position="167"/>
        <end position="188"/>
    </location>
</feature>
<sequence length="251" mass="27573">MPSNYDTTLSASHFLISVHCHIVYCQVPGPIIMTTIPSSTHVGDGAQRAHKVHRIRLFAAQSVPECIHCQPCTALLSSTSALHTKFLISGNPRLAYIAVSRSDPLPIFPSYRWQIFRGCPSRAARTSGCGNVDPSMLGWEMSDTDLKAENTRRPHTPKQHTAHYALATAQQQQQQQQQHPHSSAAACQRSGIRLRQPSHGPPPALRSPRFLGGWPGLLRTAPAPRQAPTIQVHHWRVSAHVLGDPLARDTA</sequence>
<protein>
    <submittedName>
        <fullName evidence="2">Uncharacterized protein</fullName>
    </submittedName>
</protein>
<evidence type="ECO:0000256" key="1">
    <source>
        <dbReference type="SAM" id="MobiDB-lite"/>
    </source>
</evidence>
<reference evidence="2 3" key="1">
    <citation type="journal article" date="2016" name="Mol. Biol. Evol.">
        <title>Comparative Genomics of Early-Diverging Mushroom-Forming Fungi Provides Insights into the Origins of Lignocellulose Decay Capabilities.</title>
        <authorList>
            <person name="Nagy L.G."/>
            <person name="Riley R."/>
            <person name="Tritt A."/>
            <person name="Adam C."/>
            <person name="Daum C."/>
            <person name="Floudas D."/>
            <person name="Sun H."/>
            <person name="Yadav J.S."/>
            <person name="Pangilinan J."/>
            <person name="Larsson K.H."/>
            <person name="Matsuura K."/>
            <person name="Barry K."/>
            <person name="Labutti K."/>
            <person name="Kuo R."/>
            <person name="Ohm R.A."/>
            <person name="Bhattacharya S.S."/>
            <person name="Shirouzu T."/>
            <person name="Yoshinaga Y."/>
            <person name="Martin F.M."/>
            <person name="Grigoriev I.V."/>
            <person name="Hibbett D.S."/>
        </authorList>
    </citation>
    <scope>NUCLEOTIDE SEQUENCE [LARGE SCALE GENOMIC DNA]</scope>
    <source>
        <strain evidence="2 3">HHB12733</strain>
    </source>
</reference>
<dbReference type="InParanoid" id="A0A165GIA8"/>
<name>A0A165GIA8_9BASI</name>
<keyword evidence="3" id="KW-1185">Reference proteome</keyword>
<evidence type="ECO:0000313" key="2">
    <source>
        <dbReference type="EMBL" id="KZT58105.1"/>
    </source>
</evidence>
<evidence type="ECO:0000313" key="3">
    <source>
        <dbReference type="Proteomes" id="UP000076842"/>
    </source>
</evidence>